<feature type="repeat" description="WD" evidence="1">
    <location>
        <begin position="332"/>
        <end position="371"/>
    </location>
</feature>
<dbReference type="Gene3D" id="1.20.1280.50">
    <property type="match status" value="1"/>
</dbReference>
<dbReference type="InterPro" id="IPR001680">
    <property type="entry name" value="WD40_rpt"/>
</dbReference>
<organism evidence="2 3">
    <name type="scientific">Tigriopus californicus</name>
    <name type="common">Marine copepod</name>
    <dbReference type="NCBI Taxonomy" id="6832"/>
    <lineage>
        <taxon>Eukaryota</taxon>
        <taxon>Metazoa</taxon>
        <taxon>Ecdysozoa</taxon>
        <taxon>Arthropoda</taxon>
        <taxon>Crustacea</taxon>
        <taxon>Multicrustacea</taxon>
        <taxon>Hexanauplia</taxon>
        <taxon>Copepoda</taxon>
        <taxon>Harpacticoida</taxon>
        <taxon>Harpacticidae</taxon>
        <taxon>Tigriopus</taxon>
    </lineage>
</organism>
<dbReference type="InterPro" id="IPR050995">
    <property type="entry name" value="WD-F-box_domain-protein"/>
</dbReference>
<dbReference type="AlphaFoldDB" id="A0A553NBG1"/>
<dbReference type="SUPFAM" id="SSF50978">
    <property type="entry name" value="WD40 repeat-like"/>
    <property type="match status" value="1"/>
</dbReference>
<dbReference type="PANTHER" id="PTHR14604:SF4">
    <property type="entry name" value="F-BOX DOMAIN-CONTAINING PROTEIN"/>
    <property type="match status" value="1"/>
</dbReference>
<evidence type="ECO:0000313" key="3">
    <source>
        <dbReference type="Proteomes" id="UP000318571"/>
    </source>
</evidence>
<dbReference type="PROSITE" id="PS50082">
    <property type="entry name" value="WD_REPEATS_2"/>
    <property type="match status" value="1"/>
</dbReference>
<accession>A0A553NBG1</accession>
<evidence type="ECO:0000313" key="2">
    <source>
        <dbReference type="EMBL" id="TRY62782.1"/>
    </source>
</evidence>
<reference evidence="2 3" key="1">
    <citation type="journal article" date="2018" name="Nat. Ecol. Evol.">
        <title>Genomic signatures of mitonuclear coevolution across populations of Tigriopus californicus.</title>
        <authorList>
            <person name="Barreto F.S."/>
            <person name="Watson E.T."/>
            <person name="Lima T.G."/>
            <person name="Willett C.S."/>
            <person name="Edmands S."/>
            <person name="Li W."/>
            <person name="Burton R.S."/>
        </authorList>
    </citation>
    <scope>NUCLEOTIDE SEQUENCE [LARGE SCALE GENOMIC DNA]</scope>
    <source>
        <strain evidence="2 3">San Diego</strain>
    </source>
</reference>
<dbReference type="InterPro" id="IPR036322">
    <property type="entry name" value="WD40_repeat_dom_sf"/>
</dbReference>
<dbReference type="Pfam" id="PF00400">
    <property type="entry name" value="WD40"/>
    <property type="match status" value="5"/>
</dbReference>
<evidence type="ECO:0000256" key="1">
    <source>
        <dbReference type="PROSITE-ProRule" id="PRU00221"/>
    </source>
</evidence>
<protein>
    <submittedName>
        <fullName evidence="2">Uncharacterized protein</fullName>
    </submittedName>
</protein>
<dbReference type="Proteomes" id="UP000318571">
    <property type="component" value="Chromosome 10"/>
</dbReference>
<gene>
    <name evidence="2" type="ORF">TCAL_13031</name>
</gene>
<dbReference type="PANTHER" id="PTHR14604">
    <property type="entry name" value="WD40 REPEAT PF20"/>
    <property type="match status" value="1"/>
</dbReference>
<name>A0A553NBG1_TIGCA</name>
<dbReference type="OMA" id="KSHIVCI"/>
<dbReference type="SMART" id="SM00320">
    <property type="entry name" value="WD40"/>
    <property type="match status" value="7"/>
</dbReference>
<dbReference type="EMBL" id="VCGU01000458">
    <property type="protein sequence ID" value="TRY62782.1"/>
    <property type="molecule type" value="Genomic_DNA"/>
</dbReference>
<sequence length="481" mass="55408">MDRSKYSRPQINLTRDDRLMTWNPSLNIYKVNRFHLLELGSQRDKEVRFDLVEQLLQFNMIHVVENIFGYVGHVSTLDCTRVSRLWYDFLCAHMFKRWAENSLQHDASLKELALKKKWLDQLATATQEGPNGDPQDNLIYRQICCGIHELREVWRYREPKNKRLHCDSFVLSVAFQGQSLFCGLNSGVIQLWDLDWNAKKREQEVHEKGVKCLEINDVIFITGSYDCFVKIWSRSKWRQLNTISLHSDSIWDLKLHMDTFATASLDGTITMSLIDWSTLQDDSLEITMTLQKHVDNDLVSSVDFDERLLIAGYEDSRIDVWELAAQELVLTLRGHNGGVTGLQLNGSVIASGSYDGTVRLWSVSSGHCLRVFIEPDNFVRCVAFLGNYLACGDFSGLLHVWDVRVQVDSEQVQVGSYRQFPGHKGHVVSLQIDAQRIVSGSRDKTVLILDFWAKMVDHCKRRKELSDNATSRGRVSRFLRS</sequence>
<keyword evidence="1" id="KW-0853">WD repeat</keyword>
<comment type="caution">
    <text evidence="2">The sequence shown here is derived from an EMBL/GenBank/DDBJ whole genome shotgun (WGS) entry which is preliminary data.</text>
</comment>
<dbReference type="InterPro" id="IPR015943">
    <property type="entry name" value="WD40/YVTN_repeat-like_dom_sf"/>
</dbReference>
<dbReference type="PROSITE" id="PS50294">
    <property type="entry name" value="WD_REPEATS_REGION"/>
    <property type="match status" value="1"/>
</dbReference>
<proteinExistence type="predicted"/>
<keyword evidence="3" id="KW-1185">Reference proteome</keyword>
<dbReference type="STRING" id="6832.A0A553NBG1"/>
<dbReference type="CDD" id="cd00200">
    <property type="entry name" value="WD40"/>
    <property type="match status" value="1"/>
</dbReference>
<dbReference type="Gene3D" id="2.130.10.10">
    <property type="entry name" value="YVTN repeat-like/Quinoprotein amine dehydrogenase"/>
    <property type="match status" value="1"/>
</dbReference>